<dbReference type="OrthoDB" id="1492879at2"/>
<organism evidence="1 2">
    <name type="scientific">Altererythrobacter ishigakiensis</name>
    <dbReference type="NCBI Taxonomy" id="476157"/>
    <lineage>
        <taxon>Bacteria</taxon>
        <taxon>Pseudomonadati</taxon>
        <taxon>Pseudomonadota</taxon>
        <taxon>Alphaproteobacteria</taxon>
        <taxon>Sphingomonadales</taxon>
        <taxon>Erythrobacteraceae</taxon>
        <taxon>Altererythrobacter</taxon>
    </lineage>
</organism>
<dbReference type="Gene3D" id="3.10.450.50">
    <property type="match status" value="1"/>
</dbReference>
<comment type="caution">
    <text evidence="1">The sequence shown here is derived from an EMBL/GenBank/DDBJ whole genome shotgun (WGS) entry which is preliminary data.</text>
</comment>
<sequence>MAIKKAALDFFDACETGKGWEVCKQWCTPNATFRAQADALAEVTTLEGYTNWMHSMGAPLPDAGYEMLSFGVDEDRGSVCAAATFKATHTGDGGPVPATGKSTSSEYCYVIEFTGDKISNMVKIWNDGFALRELGWA</sequence>
<dbReference type="AlphaFoldDB" id="A0A562UMY8"/>
<dbReference type="InterPro" id="IPR009959">
    <property type="entry name" value="Cyclase_SnoaL-like"/>
</dbReference>
<name>A0A562UMY8_9SPHN</name>
<dbReference type="RefSeq" id="WP_067598623.1">
    <property type="nucleotide sequence ID" value="NZ_CP015963.1"/>
</dbReference>
<proteinExistence type="predicted"/>
<dbReference type="InterPro" id="IPR032710">
    <property type="entry name" value="NTF2-like_dom_sf"/>
</dbReference>
<dbReference type="GO" id="GO:0030638">
    <property type="term" value="P:polyketide metabolic process"/>
    <property type="evidence" value="ECO:0007669"/>
    <property type="project" value="InterPro"/>
</dbReference>
<evidence type="ECO:0000313" key="1">
    <source>
        <dbReference type="EMBL" id="TWJ06982.1"/>
    </source>
</evidence>
<dbReference type="EMBL" id="VLLK01000002">
    <property type="protein sequence ID" value="TWJ06982.1"/>
    <property type="molecule type" value="Genomic_DNA"/>
</dbReference>
<dbReference type="SUPFAM" id="SSF54427">
    <property type="entry name" value="NTF2-like"/>
    <property type="match status" value="1"/>
</dbReference>
<accession>A0A562UMY8</accession>
<dbReference type="Proteomes" id="UP000320547">
    <property type="component" value="Unassembled WGS sequence"/>
</dbReference>
<protein>
    <submittedName>
        <fullName evidence="1">SnoaL-like polyketide cyclase</fullName>
    </submittedName>
</protein>
<dbReference type="Pfam" id="PF07366">
    <property type="entry name" value="SnoaL"/>
    <property type="match status" value="1"/>
</dbReference>
<evidence type="ECO:0000313" key="2">
    <source>
        <dbReference type="Proteomes" id="UP000320547"/>
    </source>
</evidence>
<reference evidence="1 2" key="1">
    <citation type="submission" date="2019-07" db="EMBL/GenBank/DDBJ databases">
        <title>Genomic Encyclopedia of Archaeal and Bacterial Type Strains, Phase II (KMG-II): from individual species to whole genera.</title>
        <authorList>
            <person name="Goeker M."/>
        </authorList>
    </citation>
    <scope>NUCLEOTIDE SEQUENCE [LARGE SCALE GENOMIC DNA]</scope>
    <source>
        <strain evidence="1 2">ATCC BAA-2084</strain>
    </source>
</reference>
<gene>
    <name evidence="1" type="ORF">JN10_2528</name>
</gene>
<keyword evidence="2" id="KW-1185">Reference proteome</keyword>